<evidence type="ECO:0000256" key="3">
    <source>
        <dbReference type="ARBA" id="ARBA00022786"/>
    </source>
</evidence>
<protein>
    <recommendedName>
        <fullName evidence="2">RING-type E3 ubiquitin transferase</fullName>
        <ecNumber evidence="2">2.3.2.27</ecNumber>
    </recommendedName>
</protein>
<sequence>MDWSTTTASTRSTSTRPSDMSSGSGSSGLDDAETTLHSEEPSAAAAAPRRRGRRCTWRRGGREGVEGESLMGAPKRTPREEDRYTTRPPPRENHPFEYGLCFLLGGYFPADQLNDHEVATFRQIETQTMNKTMLKYQTMCARVKVRAEKLVIEMDDIVEGIVMLISQHQITELVMGAAADKQFTKEAVPNGYGLTGSQTPSSASITSHTEKLSSRTLPQGPVQLASFLSSPTHDTSIHGSRSTSFDSSVDPISLPLPGTGPFKGKSANGSPFHEVKGSKGDQQFSSLHHYMKDVGANNEIYKDFQSMLTETEKLRREAYQETLRHQIDERDLSDAPQSENIQQFVSERDAAE</sequence>
<feature type="compositionally biased region" description="Polar residues" evidence="4">
    <location>
        <begin position="335"/>
        <end position="345"/>
    </location>
</feature>
<dbReference type="InterPro" id="IPR051348">
    <property type="entry name" value="U-box_ubiquitin_ligases"/>
</dbReference>
<dbReference type="AlphaFoldDB" id="A0A6V7PIQ3"/>
<proteinExistence type="predicted"/>
<feature type="compositionally biased region" description="Polar residues" evidence="4">
    <location>
        <begin position="195"/>
        <end position="207"/>
    </location>
</feature>
<dbReference type="GO" id="GO:0061630">
    <property type="term" value="F:ubiquitin protein ligase activity"/>
    <property type="evidence" value="ECO:0007669"/>
    <property type="project" value="UniProtKB-EC"/>
</dbReference>
<dbReference type="EC" id="2.3.2.27" evidence="2"/>
<accession>A0A6V7PIQ3</accession>
<feature type="compositionally biased region" description="Polar residues" evidence="4">
    <location>
        <begin position="231"/>
        <end position="247"/>
    </location>
</feature>
<evidence type="ECO:0000256" key="4">
    <source>
        <dbReference type="SAM" id="MobiDB-lite"/>
    </source>
</evidence>
<feature type="region of interest" description="Disordered" evidence="4">
    <location>
        <begin position="231"/>
        <end position="250"/>
    </location>
</feature>
<comment type="catalytic activity">
    <reaction evidence="1">
        <text>S-ubiquitinyl-[E2 ubiquitin-conjugating enzyme]-L-cysteine + [acceptor protein]-L-lysine = [E2 ubiquitin-conjugating enzyme]-L-cysteine + N(6)-ubiquitinyl-[acceptor protein]-L-lysine.</text>
        <dbReference type="EC" id="2.3.2.27"/>
    </reaction>
</comment>
<evidence type="ECO:0000256" key="1">
    <source>
        <dbReference type="ARBA" id="ARBA00000900"/>
    </source>
</evidence>
<dbReference type="EMBL" id="LR862148">
    <property type="protein sequence ID" value="CAD1830762.1"/>
    <property type="molecule type" value="Genomic_DNA"/>
</dbReference>
<gene>
    <name evidence="5" type="ORF">CB5_LOCUS13973</name>
</gene>
<feature type="compositionally biased region" description="Basic and acidic residues" evidence="4">
    <location>
        <begin position="77"/>
        <end position="91"/>
    </location>
</feature>
<keyword evidence="3" id="KW-0833">Ubl conjugation pathway</keyword>
<feature type="region of interest" description="Disordered" evidence="4">
    <location>
        <begin position="190"/>
        <end position="216"/>
    </location>
</feature>
<feature type="region of interest" description="Disordered" evidence="4">
    <location>
        <begin position="257"/>
        <end position="280"/>
    </location>
</feature>
<dbReference type="PANTHER" id="PTHR45647:SF100">
    <property type="entry name" value="U-BOX DOMAIN-CONTAINING PROTEIN 33"/>
    <property type="match status" value="1"/>
</dbReference>
<evidence type="ECO:0000256" key="2">
    <source>
        <dbReference type="ARBA" id="ARBA00012483"/>
    </source>
</evidence>
<evidence type="ECO:0000313" key="5">
    <source>
        <dbReference type="EMBL" id="CAD1830762.1"/>
    </source>
</evidence>
<feature type="compositionally biased region" description="Basic residues" evidence="4">
    <location>
        <begin position="48"/>
        <end position="59"/>
    </location>
</feature>
<feature type="region of interest" description="Disordered" evidence="4">
    <location>
        <begin position="1"/>
        <end position="91"/>
    </location>
</feature>
<feature type="compositionally biased region" description="Low complexity" evidence="4">
    <location>
        <begin position="1"/>
        <end position="28"/>
    </location>
</feature>
<organism evidence="5">
    <name type="scientific">Ananas comosus var. bracteatus</name>
    <name type="common">red pineapple</name>
    <dbReference type="NCBI Taxonomy" id="296719"/>
    <lineage>
        <taxon>Eukaryota</taxon>
        <taxon>Viridiplantae</taxon>
        <taxon>Streptophyta</taxon>
        <taxon>Embryophyta</taxon>
        <taxon>Tracheophyta</taxon>
        <taxon>Spermatophyta</taxon>
        <taxon>Magnoliopsida</taxon>
        <taxon>Liliopsida</taxon>
        <taxon>Poales</taxon>
        <taxon>Bromeliaceae</taxon>
        <taxon>Bromelioideae</taxon>
        <taxon>Ananas</taxon>
    </lineage>
</organism>
<feature type="region of interest" description="Disordered" evidence="4">
    <location>
        <begin position="325"/>
        <end position="352"/>
    </location>
</feature>
<name>A0A6V7PIQ3_ANACO</name>
<dbReference type="PANTHER" id="PTHR45647">
    <property type="entry name" value="OS02G0152300 PROTEIN"/>
    <property type="match status" value="1"/>
</dbReference>
<reference evidence="5" key="1">
    <citation type="submission" date="2020-07" db="EMBL/GenBank/DDBJ databases">
        <authorList>
            <person name="Lin J."/>
        </authorList>
    </citation>
    <scope>NUCLEOTIDE SEQUENCE</scope>
</reference>